<dbReference type="InterPro" id="IPR011663">
    <property type="entry name" value="UTRA"/>
</dbReference>
<accession>A0A940IIJ5</accession>
<dbReference type="EMBL" id="JADILV010000047">
    <property type="protein sequence ID" value="MBO8483835.1"/>
    <property type="molecule type" value="Genomic_DNA"/>
</dbReference>
<organism evidence="5 6">
    <name type="scientific">Candidatus Cryptobacteroides avicola</name>
    <dbReference type="NCBI Taxonomy" id="2840757"/>
    <lineage>
        <taxon>Bacteria</taxon>
        <taxon>Pseudomonadati</taxon>
        <taxon>Bacteroidota</taxon>
        <taxon>Bacteroidia</taxon>
        <taxon>Bacteroidales</taxon>
        <taxon>Candidatus Cryptobacteroides</taxon>
    </lineage>
</organism>
<dbReference type="Gene3D" id="3.40.1410.10">
    <property type="entry name" value="Chorismate lyase-like"/>
    <property type="match status" value="1"/>
</dbReference>
<dbReference type="Pfam" id="PF00392">
    <property type="entry name" value="GntR"/>
    <property type="match status" value="1"/>
</dbReference>
<evidence type="ECO:0000259" key="4">
    <source>
        <dbReference type="PROSITE" id="PS50949"/>
    </source>
</evidence>
<dbReference type="InterPro" id="IPR036388">
    <property type="entry name" value="WH-like_DNA-bd_sf"/>
</dbReference>
<sequence>MDYKLDHNSSVPLHAQAEEFLRDMIRQDEYQKGKLFPNEVELSQKLDVSRNTLRQAINKLVMEGLLVRKKGYGTTVAAQNVMSNARNWKSFSQEMRSQGMKVQNFELHISYKAAPEEALKFFNIKSPASLLCLERLRGKPGLPFVYFISYFNPAIPMSVEDDMSLPLYEILEKKYGIFVKTSKELIYARGASPAMAEKLGIEEGAPILVRKRFVLDKDNVPVEYNIGYYKADSFTYSIEFTND</sequence>
<dbReference type="InterPro" id="IPR036390">
    <property type="entry name" value="WH_DNA-bd_sf"/>
</dbReference>
<reference evidence="5" key="1">
    <citation type="submission" date="2020-10" db="EMBL/GenBank/DDBJ databases">
        <authorList>
            <person name="Gilroy R."/>
        </authorList>
    </citation>
    <scope>NUCLEOTIDE SEQUENCE</scope>
    <source>
        <strain evidence="5">G3-8215</strain>
    </source>
</reference>
<dbReference type="GO" id="GO:0045892">
    <property type="term" value="P:negative regulation of DNA-templated transcription"/>
    <property type="evidence" value="ECO:0007669"/>
    <property type="project" value="TreeGrafter"/>
</dbReference>
<dbReference type="CDD" id="cd07377">
    <property type="entry name" value="WHTH_GntR"/>
    <property type="match status" value="1"/>
</dbReference>
<dbReference type="AlphaFoldDB" id="A0A940IIJ5"/>
<dbReference type="InterPro" id="IPR050679">
    <property type="entry name" value="Bact_HTH_transcr_reg"/>
</dbReference>
<feature type="domain" description="HTH gntR-type" evidence="4">
    <location>
        <begin position="11"/>
        <end position="79"/>
    </location>
</feature>
<comment type="caution">
    <text evidence="5">The sequence shown here is derived from an EMBL/GenBank/DDBJ whole genome shotgun (WGS) entry which is preliminary data.</text>
</comment>
<dbReference type="GO" id="GO:0003677">
    <property type="term" value="F:DNA binding"/>
    <property type="evidence" value="ECO:0007669"/>
    <property type="project" value="UniProtKB-KW"/>
</dbReference>
<dbReference type="Pfam" id="PF07702">
    <property type="entry name" value="UTRA"/>
    <property type="match status" value="1"/>
</dbReference>
<keyword evidence="3" id="KW-0804">Transcription</keyword>
<evidence type="ECO:0000256" key="3">
    <source>
        <dbReference type="ARBA" id="ARBA00023163"/>
    </source>
</evidence>
<dbReference type="PANTHER" id="PTHR44846">
    <property type="entry name" value="MANNOSYL-D-GLYCERATE TRANSPORT/METABOLISM SYSTEM REPRESSOR MNGR-RELATED"/>
    <property type="match status" value="1"/>
</dbReference>
<gene>
    <name evidence="5" type="ORF">IAB75_06960</name>
</gene>
<dbReference type="InterPro" id="IPR028978">
    <property type="entry name" value="Chorismate_lyase_/UTRA_dom_sf"/>
</dbReference>
<keyword evidence="1" id="KW-0805">Transcription regulation</keyword>
<evidence type="ECO:0000256" key="1">
    <source>
        <dbReference type="ARBA" id="ARBA00023015"/>
    </source>
</evidence>
<dbReference type="PRINTS" id="PR00035">
    <property type="entry name" value="HTHGNTR"/>
</dbReference>
<name>A0A940IIJ5_9BACT</name>
<protein>
    <submittedName>
        <fullName evidence="5">GntR family transcriptional regulator</fullName>
    </submittedName>
</protein>
<dbReference type="SUPFAM" id="SSF46785">
    <property type="entry name" value="Winged helix' DNA-binding domain"/>
    <property type="match status" value="1"/>
</dbReference>
<dbReference type="GO" id="GO:0003700">
    <property type="term" value="F:DNA-binding transcription factor activity"/>
    <property type="evidence" value="ECO:0007669"/>
    <property type="project" value="InterPro"/>
</dbReference>
<evidence type="ECO:0000313" key="5">
    <source>
        <dbReference type="EMBL" id="MBO8483835.1"/>
    </source>
</evidence>
<dbReference type="SUPFAM" id="SSF64288">
    <property type="entry name" value="Chorismate lyase-like"/>
    <property type="match status" value="1"/>
</dbReference>
<keyword evidence="2" id="KW-0238">DNA-binding</keyword>
<reference evidence="5" key="2">
    <citation type="journal article" date="2021" name="PeerJ">
        <title>Extensive microbial diversity within the chicken gut microbiome revealed by metagenomics and culture.</title>
        <authorList>
            <person name="Gilroy R."/>
            <person name="Ravi A."/>
            <person name="Getino M."/>
            <person name="Pursley I."/>
            <person name="Horton D.L."/>
            <person name="Alikhan N.F."/>
            <person name="Baker D."/>
            <person name="Gharbi K."/>
            <person name="Hall N."/>
            <person name="Watson M."/>
            <person name="Adriaenssens E.M."/>
            <person name="Foster-Nyarko E."/>
            <person name="Jarju S."/>
            <person name="Secka A."/>
            <person name="Antonio M."/>
            <person name="Oren A."/>
            <person name="Chaudhuri R.R."/>
            <person name="La Ragione R."/>
            <person name="Hildebrand F."/>
            <person name="Pallen M.J."/>
        </authorList>
    </citation>
    <scope>NUCLEOTIDE SEQUENCE</scope>
    <source>
        <strain evidence="5">G3-8215</strain>
    </source>
</reference>
<evidence type="ECO:0000256" key="2">
    <source>
        <dbReference type="ARBA" id="ARBA00023125"/>
    </source>
</evidence>
<dbReference type="SMART" id="SM00345">
    <property type="entry name" value="HTH_GNTR"/>
    <property type="match status" value="1"/>
</dbReference>
<dbReference type="Proteomes" id="UP000725002">
    <property type="component" value="Unassembled WGS sequence"/>
</dbReference>
<evidence type="ECO:0000313" key="6">
    <source>
        <dbReference type="Proteomes" id="UP000725002"/>
    </source>
</evidence>
<dbReference type="Gene3D" id="1.10.10.10">
    <property type="entry name" value="Winged helix-like DNA-binding domain superfamily/Winged helix DNA-binding domain"/>
    <property type="match status" value="1"/>
</dbReference>
<dbReference type="SMART" id="SM00866">
    <property type="entry name" value="UTRA"/>
    <property type="match status" value="1"/>
</dbReference>
<dbReference type="PANTHER" id="PTHR44846:SF1">
    <property type="entry name" value="MANNOSYL-D-GLYCERATE TRANSPORT_METABOLISM SYSTEM REPRESSOR MNGR-RELATED"/>
    <property type="match status" value="1"/>
</dbReference>
<proteinExistence type="predicted"/>
<dbReference type="PROSITE" id="PS50949">
    <property type="entry name" value="HTH_GNTR"/>
    <property type="match status" value="1"/>
</dbReference>
<dbReference type="InterPro" id="IPR000524">
    <property type="entry name" value="Tscrpt_reg_HTH_GntR"/>
</dbReference>